<dbReference type="PANTHER" id="PTHR19848">
    <property type="entry name" value="WD40 REPEAT PROTEIN"/>
    <property type="match status" value="1"/>
</dbReference>
<dbReference type="EMBL" id="UOGK01000536">
    <property type="protein sequence ID" value="VAX41410.1"/>
    <property type="molecule type" value="Genomic_DNA"/>
</dbReference>
<gene>
    <name evidence="3" type="ORF">MNBD_PLANCTO03-2181</name>
</gene>
<protein>
    <recommendedName>
        <fullName evidence="4">WD40 repeat domain-containing protein</fullName>
    </recommendedName>
</protein>
<accession>A0A3B1E019</accession>
<evidence type="ECO:0000256" key="1">
    <source>
        <dbReference type="ARBA" id="ARBA00022574"/>
    </source>
</evidence>
<dbReference type="PANTHER" id="PTHR19848:SF8">
    <property type="entry name" value="F-BOX AND WD REPEAT DOMAIN CONTAINING 7"/>
    <property type="match status" value="1"/>
</dbReference>
<evidence type="ECO:0000313" key="3">
    <source>
        <dbReference type="EMBL" id="VAX41410.1"/>
    </source>
</evidence>
<reference evidence="3" key="1">
    <citation type="submission" date="2018-06" db="EMBL/GenBank/DDBJ databases">
        <authorList>
            <person name="Zhirakovskaya E."/>
        </authorList>
    </citation>
    <scope>NUCLEOTIDE SEQUENCE</scope>
</reference>
<evidence type="ECO:0000256" key="2">
    <source>
        <dbReference type="ARBA" id="ARBA00022737"/>
    </source>
</evidence>
<dbReference type="InterPro" id="IPR001680">
    <property type="entry name" value="WD40_rpt"/>
</dbReference>
<dbReference type="SUPFAM" id="SSF82171">
    <property type="entry name" value="DPP6 N-terminal domain-like"/>
    <property type="match status" value="1"/>
</dbReference>
<proteinExistence type="predicted"/>
<keyword evidence="2" id="KW-0677">Repeat</keyword>
<dbReference type="Gene3D" id="2.130.10.10">
    <property type="entry name" value="YVTN repeat-like/Quinoprotein amine dehydrogenase"/>
    <property type="match status" value="1"/>
</dbReference>
<sequence length="170" mass="18124">MTFPRFQGYAQHTNDVATVAFSPDGSLVASGAGGWDDGGGSSIKIWRTTDGTLLHTLEGAGIWVLDLAFSPDGKHLTSTGRDRDNPNAYSIRFWRVSDGELEAEYDYGPYTYGVRALEYAPMGGVLAFGLGTGEAAVAIDPFHCPADFNSDGSTDTLDVLAFLNAWNTGC</sequence>
<dbReference type="SMART" id="SM00320">
    <property type="entry name" value="WD40"/>
    <property type="match status" value="2"/>
</dbReference>
<dbReference type="AlphaFoldDB" id="A0A3B1E019"/>
<name>A0A3B1E019_9ZZZZ</name>
<organism evidence="3">
    <name type="scientific">hydrothermal vent metagenome</name>
    <dbReference type="NCBI Taxonomy" id="652676"/>
    <lineage>
        <taxon>unclassified sequences</taxon>
        <taxon>metagenomes</taxon>
        <taxon>ecological metagenomes</taxon>
    </lineage>
</organism>
<keyword evidence="1" id="KW-0853">WD repeat</keyword>
<dbReference type="InterPro" id="IPR015943">
    <property type="entry name" value="WD40/YVTN_repeat-like_dom_sf"/>
</dbReference>
<evidence type="ECO:0008006" key="4">
    <source>
        <dbReference type="Google" id="ProtNLM"/>
    </source>
</evidence>
<dbReference type="Pfam" id="PF00400">
    <property type="entry name" value="WD40"/>
    <property type="match status" value="2"/>
</dbReference>